<comment type="caution">
    <text evidence="5">The sequence shown here is derived from an EMBL/GenBank/DDBJ whole genome shotgun (WGS) entry which is preliminary data.</text>
</comment>
<evidence type="ECO:0000256" key="3">
    <source>
        <dbReference type="SAM" id="MobiDB-lite"/>
    </source>
</evidence>
<dbReference type="Gene3D" id="1.10.357.10">
    <property type="entry name" value="Tetracycline Repressor, domain 2"/>
    <property type="match status" value="1"/>
</dbReference>
<evidence type="ECO:0000256" key="1">
    <source>
        <dbReference type="ARBA" id="ARBA00023015"/>
    </source>
</evidence>
<protein>
    <submittedName>
        <fullName evidence="5">TetR/AcrR family transcriptional regulator C-terminal domain-containing protein</fullName>
    </submittedName>
</protein>
<evidence type="ECO:0000313" key="6">
    <source>
        <dbReference type="Proteomes" id="UP001482520"/>
    </source>
</evidence>
<gene>
    <name evidence="5" type="ORF">V6R90_09650</name>
</gene>
<evidence type="ECO:0000259" key="4">
    <source>
        <dbReference type="Pfam" id="PF02909"/>
    </source>
</evidence>
<dbReference type="SUPFAM" id="SSF48498">
    <property type="entry name" value="Tetracyclin repressor-like, C-terminal domain"/>
    <property type="match status" value="1"/>
</dbReference>
<name>A0ABV1NYF9_9ACTN</name>
<proteinExistence type="predicted"/>
<feature type="region of interest" description="Disordered" evidence="3">
    <location>
        <begin position="111"/>
        <end position="132"/>
    </location>
</feature>
<evidence type="ECO:0000313" key="5">
    <source>
        <dbReference type="EMBL" id="MEQ7847541.1"/>
    </source>
</evidence>
<keyword evidence="2" id="KW-0804">Transcription</keyword>
<feature type="compositionally biased region" description="Low complexity" evidence="3">
    <location>
        <begin position="111"/>
        <end position="127"/>
    </location>
</feature>
<evidence type="ECO:0000256" key="2">
    <source>
        <dbReference type="ARBA" id="ARBA00023163"/>
    </source>
</evidence>
<keyword evidence="1" id="KW-0805">Transcription regulation</keyword>
<organism evidence="5 6">
    <name type="scientific">Nocardioides kribbensis</name>
    <dbReference type="NCBI Taxonomy" id="305517"/>
    <lineage>
        <taxon>Bacteria</taxon>
        <taxon>Bacillati</taxon>
        <taxon>Actinomycetota</taxon>
        <taxon>Actinomycetes</taxon>
        <taxon>Propionibacteriales</taxon>
        <taxon>Nocardioidaceae</taxon>
        <taxon>Nocardioides</taxon>
    </lineage>
</organism>
<dbReference type="Proteomes" id="UP001482520">
    <property type="component" value="Unassembled WGS sequence"/>
</dbReference>
<feature type="domain" description="Tetracycline repressor TetR C-terminal" evidence="4">
    <location>
        <begin position="24"/>
        <end position="163"/>
    </location>
</feature>
<dbReference type="RefSeq" id="WP_349804528.1">
    <property type="nucleotide sequence ID" value="NZ_JBEGDP010000009.1"/>
</dbReference>
<dbReference type="InterPro" id="IPR036271">
    <property type="entry name" value="Tet_transcr_reg_TetR-rel_C_sf"/>
</dbReference>
<reference evidence="5 6" key="1">
    <citation type="submission" date="2024-02" db="EMBL/GenBank/DDBJ databases">
        <title>Full genome sequence of Nocardioides kribbensis.</title>
        <authorList>
            <person name="Poletto B.L."/>
            <person name="Silva G."/>
            <person name="Galante D."/>
            <person name="Campos K.R."/>
            <person name="Santos M.B.N."/>
            <person name="Sacchi C.T."/>
        </authorList>
    </citation>
    <scope>NUCLEOTIDE SEQUENCE [LARGE SCALE GENOMIC DNA]</scope>
    <source>
        <strain evidence="5 6">O4R</strain>
    </source>
</reference>
<dbReference type="EMBL" id="JBEGDP010000009">
    <property type="protein sequence ID" value="MEQ7847541.1"/>
    <property type="molecule type" value="Genomic_DNA"/>
</dbReference>
<dbReference type="Pfam" id="PF02909">
    <property type="entry name" value="TetR_C_1"/>
    <property type="match status" value="1"/>
</dbReference>
<keyword evidence="6" id="KW-1185">Reference proteome</keyword>
<dbReference type="InterPro" id="IPR004111">
    <property type="entry name" value="Repressor_TetR_C"/>
</dbReference>
<accession>A0ABV1NYF9</accession>
<sequence length="168" mass="17818">MDDLPHLLDRLRAERRADPGAAHCWQDHLQRLAHDLRRVALARPEAFATLATAPAAAPGLRPPLGDVDWVEEVLVVLVDGGFDDAAAVAAYRAFVTCVLGHLLLEASLHAGGPDSPDSPGVPGGPAARGRRPVLDRLGASLAEDHGADEFDDALEAVLARMEALRAEH</sequence>